<dbReference type="eggNOG" id="COG0243">
    <property type="taxonomic scope" value="Bacteria"/>
</dbReference>
<gene>
    <name evidence="5" type="ordered locus">Arnit_2183</name>
</gene>
<dbReference type="Proteomes" id="UP000000939">
    <property type="component" value="Chromosome"/>
</dbReference>
<dbReference type="AlphaFoldDB" id="D5V0M3"/>
<evidence type="ECO:0000256" key="2">
    <source>
        <dbReference type="ARBA" id="ARBA00023004"/>
    </source>
</evidence>
<sequence length="525" mass="59604">MKLTACPMDCFDACKVVYKDGTCKPSDDYITNKKLCKNFAYLIQEKNIIDKNLNETLKKVADKLKEPNQKILYYKGTGNMGVMQKVPMKFFEKIGATFAVGDICCAGGEAGIEMGRKYSINPNIQDLQASEVILVWGRNFTQTSAHIYKLVKDKIFITIDPVKTPIAKKSEVFLQIPPKGDYLLAKLLQKALDNEDIDIDDLNKLNITQEQFNKTIELLTKNKVSAMIGIGAQKYKEGAIIIHEMDKVFNKLNLFNGKNRGVWYLGSGTYPFENKISVKPTKTCTYADIKFDDYDVVFIQAANPVVSAPNTQYLIESLKNTFVIFMGTTANETSKYADIIIPAKTFLQKKDVRASYGHDEVTFCEVCEENDYAISEYELTSYLFKEFGFDGLLSEDEYLDCFKTKINDKPDINFINHDTKNVELLNLKDDEFYLITSKNTDTLNSQFKYDDYAYVHPSKGFADNQLVTISSKIDSIQIKVKNDERIYSNSILIYAGNKQVNRLTSNEISDCGTNATFQDIKLTVR</sequence>
<dbReference type="InterPro" id="IPR050612">
    <property type="entry name" value="Prok_Mopterin_Oxidored"/>
</dbReference>
<evidence type="ECO:0000256" key="3">
    <source>
        <dbReference type="ARBA" id="ARBA00023014"/>
    </source>
</evidence>
<keyword evidence="6" id="KW-1185">Reference proteome</keyword>
<dbReference type="GO" id="GO:0046872">
    <property type="term" value="F:metal ion binding"/>
    <property type="evidence" value="ECO:0007669"/>
    <property type="project" value="UniProtKB-KW"/>
</dbReference>
<dbReference type="SUPFAM" id="SSF50692">
    <property type="entry name" value="ADC-like"/>
    <property type="match status" value="1"/>
</dbReference>
<proteinExistence type="predicted"/>
<dbReference type="PANTHER" id="PTHR43742:SF6">
    <property type="entry name" value="OXIDOREDUCTASE YYAE-RELATED"/>
    <property type="match status" value="1"/>
</dbReference>
<dbReference type="HOGENOM" id="CLU_000422_13_3_7"/>
<evidence type="ECO:0000313" key="6">
    <source>
        <dbReference type="Proteomes" id="UP000000939"/>
    </source>
</evidence>
<dbReference type="RefSeq" id="WP_013135980.1">
    <property type="nucleotide sequence ID" value="NC_014166.1"/>
</dbReference>
<organism evidence="5 6">
    <name type="scientific">Arcobacter nitrofigilis (strain ATCC 33309 / DSM 7299 / CCUG 15893 / LMG 7604 / NCTC 12251 / CI)</name>
    <name type="common">Campylobacter nitrofigilis</name>
    <dbReference type="NCBI Taxonomy" id="572480"/>
    <lineage>
        <taxon>Bacteria</taxon>
        <taxon>Pseudomonadati</taxon>
        <taxon>Campylobacterota</taxon>
        <taxon>Epsilonproteobacteria</taxon>
        <taxon>Campylobacterales</taxon>
        <taxon>Arcobacteraceae</taxon>
        <taxon>Arcobacter</taxon>
    </lineage>
</organism>
<protein>
    <submittedName>
        <fullName evidence="5">Molybdopterin dinucleotide-binding region</fullName>
    </submittedName>
</protein>
<dbReference type="GO" id="GO:0051536">
    <property type="term" value="F:iron-sulfur cluster binding"/>
    <property type="evidence" value="ECO:0007669"/>
    <property type="project" value="UniProtKB-KW"/>
</dbReference>
<keyword evidence="2" id="KW-0408">Iron</keyword>
<keyword evidence="1" id="KW-0479">Metal-binding</keyword>
<feature type="domain" description="Molybdopterin oxidoreductase" evidence="4">
    <location>
        <begin position="56"/>
        <end position="352"/>
    </location>
</feature>
<dbReference type="SUPFAM" id="SSF53706">
    <property type="entry name" value="Formate dehydrogenase/DMSO reductase, domains 1-3"/>
    <property type="match status" value="1"/>
</dbReference>
<dbReference type="KEGG" id="ant:Arnit_2183"/>
<dbReference type="Gene3D" id="3.40.228.10">
    <property type="entry name" value="Dimethylsulfoxide Reductase, domain 2"/>
    <property type="match status" value="1"/>
</dbReference>
<evidence type="ECO:0000256" key="1">
    <source>
        <dbReference type="ARBA" id="ARBA00022723"/>
    </source>
</evidence>
<dbReference type="OrthoDB" id="9810782at2"/>
<keyword evidence="3" id="KW-0411">Iron-sulfur</keyword>
<name>D5V0M3_ARCNC</name>
<dbReference type="GO" id="GO:0016491">
    <property type="term" value="F:oxidoreductase activity"/>
    <property type="evidence" value="ECO:0007669"/>
    <property type="project" value="InterPro"/>
</dbReference>
<evidence type="ECO:0000259" key="4">
    <source>
        <dbReference type="Pfam" id="PF00384"/>
    </source>
</evidence>
<dbReference type="Gene3D" id="3.40.50.740">
    <property type="match status" value="2"/>
</dbReference>
<dbReference type="EMBL" id="CP001999">
    <property type="protein sequence ID" value="ADG93835.1"/>
    <property type="molecule type" value="Genomic_DNA"/>
</dbReference>
<dbReference type="InterPro" id="IPR009010">
    <property type="entry name" value="Asp_de-COase-like_dom_sf"/>
</dbReference>
<evidence type="ECO:0000313" key="5">
    <source>
        <dbReference type="EMBL" id="ADG93835.1"/>
    </source>
</evidence>
<accession>D5V0M3</accession>
<dbReference type="Pfam" id="PF00384">
    <property type="entry name" value="Molybdopterin"/>
    <property type="match status" value="1"/>
</dbReference>
<dbReference type="PANTHER" id="PTHR43742">
    <property type="entry name" value="TRIMETHYLAMINE-N-OXIDE REDUCTASE"/>
    <property type="match status" value="1"/>
</dbReference>
<dbReference type="InterPro" id="IPR006656">
    <property type="entry name" value="Mopterin_OxRdtase"/>
</dbReference>
<reference evidence="5 6" key="1">
    <citation type="journal article" date="2010" name="Stand. Genomic Sci.">
        <title>Complete genome sequence of Arcobacter nitrofigilis type strain (CI).</title>
        <authorList>
            <person name="Pati A."/>
            <person name="Gronow S."/>
            <person name="Lapidus A."/>
            <person name="Copeland A."/>
            <person name="Glavina Del Rio T."/>
            <person name="Nolan M."/>
            <person name="Lucas S."/>
            <person name="Tice H."/>
            <person name="Cheng J.F."/>
            <person name="Han C."/>
            <person name="Chertkov O."/>
            <person name="Bruce D."/>
            <person name="Tapia R."/>
            <person name="Goodwin L."/>
            <person name="Pitluck S."/>
            <person name="Liolios K."/>
            <person name="Ivanova N."/>
            <person name="Mavromatis K."/>
            <person name="Chen A."/>
            <person name="Palaniappan K."/>
            <person name="Land M."/>
            <person name="Hauser L."/>
            <person name="Chang Y.J."/>
            <person name="Jeffries C.D."/>
            <person name="Detter J.C."/>
            <person name="Rohde M."/>
            <person name="Goker M."/>
            <person name="Bristow J."/>
            <person name="Eisen J.A."/>
            <person name="Markowitz V."/>
            <person name="Hugenholtz P."/>
            <person name="Klenk H.P."/>
            <person name="Kyrpides N.C."/>
        </authorList>
    </citation>
    <scope>NUCLEOTIDE SEQUENCE [LARGE SCALE GENOMIC DNA]</scope>
    <source>
        <strain evidence="6">ATCC 33309 / DSM 7299 / CCUG 15893 / LMG 7604 / NCTC 12251 / CI</strain>
    </source>
</reference>
<dbReference type="STRING" id="572480.Arnit_2183"/>